<dbReference type="Gene3D" id="2.120.10.30">
    <property type="entry name" value="TolB, C-terminal domain"/>
    <property type="match status" value="2"/>
</dbReference>
<keyword evidence="1" id="KW-0732">Signal</keyword>
<keyword evidence="5" id="KW-1185">Reference proteome</keyword>
<feature type="domain" description="Glucose/Sorbosone dehydrogenase" evidence="2">
    <location>
        <begin position="326"/>
        <end position="672"/>
    </location>
</feature>
<feature type="signal peptide" evidence="1">
    <location>
        <begin position="1"/>
        <end position="19"/>
    </location>
</feature>
<feature type="chain" id="PRO_5031128612" evidence="1">
    <location>
        <begin position="20"/>
        <end position="679"/>
    </location>
</feature>
<protein>
    <submittedName>
        <fullName evidence="4">PQQ-dependent sugar dehydrogenase</fullName>
    </submittedName>
</protein>
<evidence type="ECO:0000259" key="2">
    <source>
        <dbReference type="Pfam" id="PF07995"/>
    </source>
</evidence>
<accession>A0A7V9ACN4</accession>
<dbReference type="InterPro" id="IPR011042">
    <property type="entry name" value="6-blade_b-propeller_TolB-like"/>
</dbReference>
<organism evidence="4 5">
    <name type="scientific">Thermogemmata fonticola</name>
    <dbReference type="NCBI Taxonomy" id="2755323"/>
    <lineage>
        <taxon>Bacteria</taxon>
        <taxon>Pseudomonadati</taxon>
        <taxon>Planctomycetota</taxon>
        <taxon>Planctomycetia</taxon>
        <taxon>Gemmatales</taxon>
        <taxon>Gemmataceae</taxon>
        <taxon>Thermogemmata</taxon>
    </lineage>
</organism>
<dbReference type="PANTHER" id="PTHR19328">
    <property type="entry name" value="HEDGEHOG-INTERACTING PROTEIN"/>
    <property type="match status" value="1"/>
</dbReference>
<sequence>MPTLILTVVLLAGTTSPLAAQEKTLASGLINPESVCIGPGHRVFITVIGEFDKDGDGAVLVLDNGKVRTFVGGLNDPKGIAAFQNWLYVTDKTRLLRINANARTPQAEVFVAADKFPEKPQFLNDVAVDAETGVIYVSDSGDLMGGGGAVYRIHPKTGAVSTVISTKKFAALKTPNGLLNDGTSFLLVADFHTGDLFRVKLADGSAEKIASGIEGADGLAWDMHGRLFLSSWSKGQVYVIPRPGAKPVLLSDKFKAAADICYDPQRKAILVPDMTAGTVVAVPAQVPNEPVDETPLALRVELAFPQLQLTGWSPETAEGKPNPLRPIALTHAGDGSNRLYLATQHGVIHAFPNDPKASKTEIVLDIQDRVQYDDRTNEEGLLGLAFHPDFARTGELYVFYTPKRTRPSEEMRNRVVRFRRDAKDPARFDPNSEELILEYRQRPFWNHDGGTILFGPDGYLYIVHGDGGSANDPFDHGQNLKTLFGKILRIDVNRREQGRPYAIPPDNPFVVRTDARPEIYAYGLRNPWRIAFDKPTGQLWCGDVGQNLYEEINLIVKGGNYGWNRREGLHPFGPKGSGPKPEYIDPIWEYHHDLGKSITGGAVYRGSRLPELQGYYLYADYVTSRVWALKYDDKLGRVVANRPLPDPKKPVLSFGEDATGELYMLVLAPDGRGIYRFAK</sequence>
<dbReference type="AlphaFoldDB" id="A0A7V9ACN4"/>
<feature type="domain" description="SMP-30/Gluconolactonase/LRE-like region" evidence="3">
    <location>
        <begin position="85"/>
        <end position="243"/>
    </location>
</feature>
<evidence type="ECO:0000259" key="3">
    <source>
        <dbReference type="Pfam" id="PF08450"/>
    </source>
</evidence>
<dbReference type="InterPro" id="IPR013658">
    <property type="entry name" value="SGL"/>
</dbReference>
<name>A0A7V9ACN4_9BACT</name>
<dbReference type="InterPro" id="IPR011041">
    <property type="entry name" value="Quinoprot_gluc/sorb_DH_b-prop"/>
</dbReference>
<dbReference type="InterPro" id="IPR012938">
    <property type="entry name" value="Glc/Sorbosone_DH"/>
</dbReference>
<dbReference type="PANTHER" id="PTHR19328:SF75">
    <property type="entry name" value="ALDOSE SUGAR DEHYDROGENASE YLII"/>
    <property type="match status" value="1"/>
</dbReference>
<dbReference type="EMBL" id="JACEFB010000009">
    <property type="protein sequence ID" value="MBA2226957.1"/>
    <property type="molecule type" value="Genomic_DNA"/>
</dbReference>
<evidence type="ECO:0000313" key="4">
    <source>
        <dbReference type="EMBL" id="MBA2226957.1"/>
    </source>
</evidence>
<dbReference type="Pfam" id="PF07995">
    <property type="entry name" value="GSDH"/>
    <property type="match status" value="1"/>
</dbReference>
<reference evidence="4 5" key="1">
    <citation type="submission" date="2020-07" db="EMBL/GenBank/DDBJ databases">
        <title>Thermogemmata thermophila gen. nov., sp. nov., a novel moderate thermophilic planctomycete from a Kamchatka hot spring.</title>
        <authorList>
            <person name="Elcheninov A.G."/>
            <person name="Podosokorskaya O.A."/>
            <person name="Kovaleva O.L."/>
            <person name="Novikov A."/>
            <person name="Bonch-Osmolovskaya E.A."/>
            <person name="Toshchakov S.V."/>
            <person name="Kublanov I.V."/>
        </authorList>
    </citation>
    <scope>NUCLEOTIDE SEQUENCE [LARGE SCALE GENOMIC DNA]</scope>
    <source>
        <strain evidence="4 5">2918</strain>
    </source>
</reference>
<evidence type="ECO:0000256" key="1">
    <source>
        <dbReference type="SAM" id="SignalP"/>
    </source>
</evidence>
<gene>
    <name evidence="4" type="ORF">H0921_12370</name>
</gene>
<dbReference type="SUPFAM" id="SSF50952">
    <property type="entry name" value="Soluble quinoprotein glucose dehydrogenase"/>
    <property type="match status" value="1"/>
</dbReference>
<proteinExistence type="predicted"/>
<dbReference type="SUPFAM" id="SSF101898">
    <property type="entry name" value="NHL repeat"/>
    <property type="match status" value="1"/>
</dbReference>
<comment type="caution">
    <text evidence="4">The sequence shown here is derived from an EMBL/GenBank/DDBJ whole genome shotgun (WGS) entry which is preliminary data.</text>
</comment>
<evidence type="ECO:0000313" key="5">
    <source>
        <dbReference type="Proteomes" id="UP000542342"/>
    </source>
</evidence>
<dbReference type="Pfam" id="PF08450">
    <property type="entry name" value="SGL"/>
    <property type="match status" value="1"/>
</dbReference>
<dbReference type="Proteomes" id="UP000542342">
    <property type="component" value="Unassembled WGS sequence"/>
</dbReference>